<proteinExistence type="predicted"/>
<dbReference type="EMBL" id="BMVC01000034">
    <property type="protein sequence ID" value="GHD19366.1"/>
    <property type="molecule type" value="Genomic_DNA"/>
</dbReference>
<evidence type="ECO:0000313" key="2">
    <source>
        <dbReference type="EMBL" id="GHD19366.1"/>
    </source>
</evidence>
<comment type="caution">
    <text evidence="2">The sequence shown here is derived from an EMBL/GenBank/DDBJ whole genome shotgun (WGS) entry which is preliminary data.</text>
</comment>
<name>A0A919CGB6_9ACTN</name>
<organism evidence="2 3">
    <name type="scientific">Streptomyces finlayi</name>
    <dbReference type="NCBI Taxonomy" id="67296"/>
    <lineage>
        <taxon>Bacteria</taxon>
        <taxon>Bacillati</taxon>
        <taxon>Actinomycetota</taxon>
        <taxon>Actinomycetes</taxon>
        <taxon>Kitasatosporales</taxon>
        <taxon>Streptomycetaceae</taxon>
        <taxon>Streptomyces</taxon>
    </lineage>
</organism>
<evidence type="ECO:0000256" key="1">
    <source>
        <dbReference type="SAM" id="MobiDB-lite"/>
    </source>
</evidence>
<evidence type="ECO:0000313" key="3">
    <source>
        <dbReference type="Proteomes" id="UP000638353"/>
    </source>
</evidence>
<reference evidence="2" key="1">
    <citation type="journal article" date="2014" name="Int. J. Syst. Evol. Microbiol.">
        <title>Complete genome sequence of Corynebacterium casei LMG S-19264T (=DSM 44701T), isolated from a smear-ripened cheese.</title>
        <authorList>
            <consortium name="US DOE Joint Genome Institute (JGI-PGF)"/>
            <person name="Walter F."/>
            <person name="Albersmeier A."/>
            <person name="Kalinowski J."/>
            <person name="Ruckert C."/>
        </authorList>
    </citation>
    <scope>NUCLEOTIDE SEQUENCE</scope>
    <source>
        <strain evidence="2">JCM 4637</strain>
    </source>
</reference>
<protein>
    <submittedName>
        <fullName evidence="2">Uncharacterized protein</fullName>
    </submittedName>
</protein>
<gene>
    <name evidence="2" type="ORF">GCM10010334_82950</name>
</gene>
<dbReference type="Proteomes" id="UP000638353">
    <property type="component" value="Unassembled WGS sequence"/>
</dbReference>
<feature type="region of interest" description="Disordered" evidence="1">
    <location>
        <begin position="206"/>
        <end position="237"/>
    </location>
</feature>
<dbReference type="AlphaFoldDB" id="A0A919CGB6"/>
<accession>A0A919CGB6</accession>
<reference evidence="2" key="2">
    <citation type="submission" date="2020-09" db="EMBL/GenBank/DDBJ databases">
        <authorList>
            <person name="Sun Q."/>
            <person name="Ohkuma M."/>
        </authorList>
    </citation>
    <scope>NUCLEOTIDE SEQUENCE</scope>
    <source>
        <strain evidence="2">JCM 4637</strain>
    </source>
</reference>
<feature type="compositionally biased region" description="Low complexity" evidence="1">
    <location>
        <begin position="221"/>
        <end position="230"/>
    </location>
</feature>
<sequence>MLHARAQDRFQMRVDLREQAAKAVGEPVGLGDQVVVEPDEHLQLGDGLVVGLDRAEGVRHRAGRVGDDECVAGVGLGLAGIQIGDPPHREPRQVGDVAVQSAGDGERQGPDRGWLVDDDEHSSVLGLQLGEHFAEVGFAVGQPPVEGFLPGWGEGGGVVFALADVQAEEDVDAADIDHAERPSVVLFTRPCHGADRHIHITKSLPTWGKAGGHAPHQRSVSASGAGAPPGHALDKGR</sequence>